<dbReference type="AlphaFoldDB" id="A0A2P2MDU0"/>
<dbReference type="EMBL" id="GGEC01047840">
    <property type="protein sequence ID" value="MBX28324.1"/>
    <property type="molecule type" value="Transcribed_RNA"/>
</dbReference>
<proteinExistence type="predicted"/>
<protein>
    <submittedName>
        <fullName evidence="1">Uncharacterized protein</fullName>
    </submittedName>
</protein>
<evidence type="ECO:0000313" key="1">
    <source>
        <dbReference type="EMBL" id="MBX28324.1"/>
    </source>
</evidence>
<reference evidence="1" key="1">
    <citation type="submission" date="2018-02" db="EMBL/GenBank/DDBJ databases">
        <title>Rhizophora mucronata_Transcriptome.</title>
        <authorList>
            <person name="Meera S.P."/>
            <person name="Sreeshan A."/>
            <person name="Augustine A."/>
        </authorList>
    </citation>
    <scope>NUCLEOTIDE SEQUENCE</scope>
    <source>
        <tissue evidence="1">Leaf</tissue>
    </source>
</reference>
<organism evidence="1">
    <name type="scientific">Rhizophora mucronata</name>
    <name type="common">Asiatic mangrove</name>
    <dbReference type="NCBI Taxonomy" id="61149"/>
    <lineage>
        <taxon>Eukaryota</taxon>
        <taxon>Viridiplantae</taxon>
        <taxon>Streptophyta</taxon>
        <taxon>Embryophyta</taxon>
        <taxon>Tracheophyta</taxon>
        <taxon>Spermatophyta</taxon>
        <taxon>Magnoliopsida</taxon>
        <taxon>eudicotyledons</taxon>
        <taxon>Gunneridae</taxon>
        <taxon>Pentapetalae</taxon>
        <taxon>rosids</taxon>
        <taxon>fabids</taxon>
        <taxon>Malpighiales</taxon>
        <taxon>Rhizophoraceae</taxon>
        <taxon>Rhizophora</taxon>
    </lineage>
</organism>
<accession>A0A2P2MDU0</accession>
<name>A0A2P2MDU0_RHIMU</name>
<sequence>MSLRCICKILISLRPKYQQS</sequence>